<protein>
    <submittedName>
        <fullName evidence="2">GIY-YIG nuclease family protein</fullName>
    </submittedName>
</protein>
<dbReference type="PROSITE" id="PS50164">
    <property type="entry name" value="GIY_YIG"/>
    <property type="match status" value="1"/>
</dbReference>
<dbReference type="CDD" id="cd00719">
    <property type="entry name" value="GIY-YIG_SF"/>
    <property type="match status" value="1"/>
</dbReference>
<comment type="caution">
    <text evidence="2">The sequence shown here is derived from an EMBL/GenBank/DDBJ whole genome shotgun (WGS) entry which is preliminary data.</text>
</comment>
<sequence>MKVDEHLLQLPHISLKSRELLPEKSGIYYVLDEQLIIWYIGQAKNLQSRWSGNNHHRLYQLQKQRKKQFTIYYEFVPELQLDAIERQRIEQFNPQLNRTKVKEQKLHPTETLLRETLVLIAPYSFVLGVESPRKEDPKLIEDSINLRDGWRVQKAVLPLRVIHICINLNQLGEALKDNDWHSLCLFLRKVFRKRNNYSDNWACKGTIKDEYSGIFYLRRLLVNGFAIEVYVTNKETAELIQDYELTQLAGVNIRAVNEASLAVIKNKCQLRITGIYIYSDNQNQPYDEYRRRVTERLFPYKEDLLKLFFNENLNTRRKDSRSDFENRKMGNMLLSLH</sequence>
<dbReference type="InterPro" id="IPR000305">
    <property type="entry name" value="GIY-YIG_endonuc"/>
</dbReference>
<dbReference type="InterPro" id="IPR035901">
    <property type="entry name" value="GIY-YIG_endonuc_sf"/>
</dbReference>
<evidence type="ECO:0000313" key="3">
    <source>
        <dbReference type="Proteomes" id="UP001576774"/>
    </source>
</evidence>
<organism evidence="2 3">
    <name type="scientific">Floridaenema aerugineum BLCC-F46</name>
    <dbReference type="NCBI Taxonomy" id="3153654"/>
    <lineage>
        <taxon>Bacteria</taxon>
        <taxon>Bacillati</taxon>
        <taxon>Cyanobacteriota</taxon>
        <taxon>Cyanophyceae</taxon>
        <taxon>Oscillatoriophycideae</taxon>
        <taxon>Aerosakkonematales</taxon>
        <taxon>Aerosakkonemataceae</taxon>
        <taxon>Floridanema</taxon>
        <taxon>Floridanema aerugineum</taxon>
    </lineage>
</organism>
<reference evidence="2 3" key="1">
    <citation type="submission" date="2024-09" db="EMBL/GenBank/DDBJ databases">
        <title>Floridaenema gen nov. (Aerosakkonemataceae, Aerosakkonematales ord. nov., Cyanobacteria) from benthic tropical and subtropical fresh waters, with the description of four new species.</title>
        <authorList>
            <person name="Moretto J.A."/>
            <person name="Berthold D.E."/>
            <person name="Lefler F.W."/>
            <person name="Huang I.-S."/>
            <person name="Laughinghouse H. IV."/>
        </authorList>
    </citation>
    <scope>NUCLEOTIDE SEQUENCE [LARGE SCALE GENOMIC DNA]</scope>
    <source>
        <strain evidence="2 3">BLCC-F46</strain>
    </source>
</reference>
<dbReference type="SMART" id="SM00465">
    <property type="entry name" value="GIYc"/>
    <property type="match status" value="1"/>
</dbReference>
<evidence type="ECO:0000259" key="1">
    <source>
        <dbReference type="PROSITE" id="PS50164"/>
    </source>
</evidence>
<dbReference type="SUPFAM" id="SSF82771">
    <property type="entry name" value="GIY-YIG endonuclease"/>
    <property type="match status" value="1"/>
</dbReference>
<dbReference type="EMBL" id="JBHFNQ010000073">
    <property type="protein sequence ID" value="MFB2877135.1"/>
    <property type="molecule type" value="Genomic_DNA"/>
</dbReference>
<evidence type="ECO:0000313" key="2">
    <source>
        <dbReference type="EMBL" id="MFB2877135.1"/>
    </source>
</evidence>
<dbReference type="RefSeq" id="WP_413270246.1">
    <property type="nucleotide sequence ID" value="NZ_JBHFNQ010000073.1"/>
</dbReference>
<name>A0ABV4X304_9CYAN</name>
<gene>
    <name evidence="2" type="ORF">ACE1CC_09625</name>
</gene>
<accession>A0ABV4X304</accession>
<dbReference type="Proteomes" id="UP001576774">
    <property type="component" value="Unassembled WGS sequence"/>
</dbReference>
<proteinExistence type="predicted"/>
<feature type="domain" description="GIY-YIG" evidence="1">
    <location>
        <begin position="23"/>
        <end position="98"/>
    </location>
</feature>
<keyword evidence="3" id="KW-1185">Reference proteome</keyword>
<dbReference type="Gene3D" id="3.40.1440.10">
    <property type="entry name" value="GIY-YIG endonuclease"/>
    <property type="match status" value="1"/>
</dbReference>